<dbReference type="PRINTS" id="PR00123">
    <property type="entry name" value="ATPASEA"/>
</dbReference>
<keyword evidence="3" id="KW-0813">Transport</keyword>
<evidence type="ECO:0000313" key="13">
    <source>
        <dbReference type="EMBL" id="AJY78509.1"/>
    </source>
</evidence>
<feature type="transmembrane region" description="Helical" evidence="12">
    <location>
        <begin position="194"/>
        <end position="227"/>
    </location>
</feature>
<evidence type="ECO:0000256" key="9">
    <source>
        <dbReference type="ARBA" id="ARBA00023136"/>
    </source>
</evidence>
<dbReference type="InterPro" id="IPR000568">
    <property type="entry name" value="ATP_synth_F0_asu"/>
</dbReference>
<feature type="transmembrane region" description="Helical" evidence="12">
    <location>
        <begin position="165"/>
        <end position="188"/>
    </location>
</feature>
<dbReference type="AlphaFoldDB" id="A0A141AX74"/>
<dbReference type="Pfam" id="PF00119">
    <property type="entry name" value="ATP-synt_A"/>
    <property type="match status" value="1"/>
</dbReference>
<organism evidence="13">
    <name type="scientific">Cucullaea labiata</name>
    <dbReference type="NCBI Taxonomy" id="142556"/>
    <lineage>
        <taxon>Eukaryota</taxon>
        <taxon>Metazoa</taxon>
        <taxon>Spiralia</taxon>
        <taxon>Lophotrochozoa</taxon>
        <taxon>Mollusca</taxon>
        <taxon>Bivalvia</taxon>
        <taxon>Autobranchia</taxon>
        <taxon>Pteriomorphia</taxon>
        <taxon>Arcoida</taxon>
        <taxon>Arcoidea</taxon>
        <taxon>Cucullaeidae</taxon>
        <taxon>Cucullaea</taxon>
    </lineage>
</organism>
<evidence type="ECO:0000256" key="3">
    <source>
        <dbReference type="ARBA" id="ARBA00022448"/>
    </source>
</evidence>
<evidence type="ECO:0000256" key="5">
    <source>
        <dbReference type="ARBA" id="ARBA00022692"/>
    </source>
</evidence>
<accession>A0A141AX74</accession>
<gene>
    <name evidence="13" type="primary">ATP6</name>
</gene>
<dbReference type="GO" id="GO:0046933">
    <property type="term" value="F:proton-transporting ATP synthase activity, rotational mechanism"/>
    <property type="evidence" value="ECO:0007669"/>
    <property type="project" value="TreeGrafter"/>
</dbReference>
<protein>
    <recommendedName>
        <fullName evidence="11">ATP synthase subunit a</fullName>
    </recommendedName>
</protein>
<evidence type="ECO:0000256" key="2">
    <source>
        <dbReference type="ARBA" id="ARBA00006810"/>
    </source>
</evidence>
<feature type="transmembrane region" description="Helical" evidence="12">
    <location>
        <begin position="129"/>
        <end position="153"/>
    </location>
</feature>
<keyword evidence="10" id="KW-0066">ATP synthesis</keyword>
<dbReference type="InterPro" id="IPR035908">
    <property type="entry name" value="F0_ATP_A_sf"/>
</dbReference>
<keyword evidence="9 12" id="KW-0472">Membrane</keyword>
<dbReference type="Gene3D" id="1.20.120.220">
    <property type="entry name" value="ATP synthase, F0 complex, subunit A"/>
    <property type="match status" value="1"/>
</dbReference>
<evidence type="ECO:0000256" key="12">
    <source>
        <dbReference type="SAM" id="Phobius"/>
    </source>
</evidence>
<feature type="transmembrane region" description="Helical" evidence="12">
    <location>
        <begin position="20"/>
        <end position="39"/>
    </location>
</feature>
<evidence type="ECO:0000256" key="1">
    <source>
        <dbReference type="ARBA" id="ARBA00004141"/>
    </source>
</evidence>
<keyword evidence="13" id="KW-0496">Mitochondrion</keyword>
<comment type="similarity">
    <text evidence="2">Belongs to the ATPase A chain family.</text>
</comment>
<evidence type="ECO:0000256" key="7">
    <source>
        <dbReference type="ARBA" id="ARBA00022989"/>
    </source>
</evidence>
<feature type="transmembrane region" description="Helical" evidence="12">
    <location>
        <begin position="103"/>
        <end position="123"/>
    </location>
</feature>
<keyword evidence="4" id="KW-0138">CF(0)</keyword>
<evidence type="ECO:0000256" key="8">
    <source>
        <dbReference type="ARBA" id="ARBA00023065"/>
    </source>
</evidence>
<keyword evidence="7 12" id="KW-1133">Transmembrane helix</keyword>
<dbReference type="NCBIfam" id="TIGR01131">
    <property type="entry name" value="ATP_synt_6_or_A"/>
    <property type="match status" value="1"/>
</dbReference>
<keyword evidence="5 12" id="KW-0812">Transmembrane</keyword>
<proteinExistence type="inferred from homology"/>
<dbReference type="GO" id="GO:0005743">
    <property type="term" value="C:mitochondrial inner membrane"/>
    <property type="evidence" value="ECO:0007669"/>
    <property type="project" value="UniProtKB-SubCell"/>
</dbReference>
<comment type="subcellular location">
    <subcellularLocation>
        <location evidence="1">Membrane</location>
        <topology evidence="1">Multi-pass membrane protein</topology>
    </subcellularLocation>
    <subcellularLocation>
        <location evidence="11">Mitochondrion inner membrane</location>
        <topology evidence="11">Multi-pass membrane protein</topology>
    </subcellularLocation>
</comment>
<sequence length="229" mass="25166">MSSMVLSIFQIFDSGVSGGFSSSVLLWVVGAWFLFLIFFSSSAWGNRFFVVLEHLFSVFSKLYGRGGGSLVGLCHFLVSLCIIILFLNWGSLVPGVVGWTSQLVFPLMMGFSSWSALMVVGSFEDWEHVVGGFTPVGAPLVAVPFLVWVEVVSKVVRPITLSVRLLVNMVGGHLILSLCGVMVLLMMSASVVGWLFFCFFLMFVSLFEMVVCFLQAYVFGLLVGLYAEE</sequence>
<keyword evidence="8" id="KW-0406">Ion transport</keyword>
<reference evidence="13" key="1">
    <citation type="submission" date="2014-10" db="EMBL/GenBank/DDBJ databases">
        <authorList>
            <person name="Seo M.-J."/>
            <person name="Seok Y.J."/>
            <person name="Cha I.-T."/>
        </authorList>
    </citation>
    <scope>NUCLEOTIDE SEQUENCE</scope>
    <source>
        <strain evidence="13">CL_98</strain>
        <tissue evidence="13">Adductor muscle</tissue>
    </source>
</reference>
<name>A0A141AX74_9BIVA</name>
<feature type="transmembrane region" description="Helical" evidence="12">
    <location>
        <begin position="70"/>
        <end position="91"/>
    </location>
</feature>
<geneLocation type="mitochondrion" evidence="13"/>
<dbReference type="InterPro" id="IPR045083">
    <property type="entry name" value="ATP_synth_F0_asu_bact/mt"/>
</dbReference>
<keyword evidence="6" id="KW-0375">Hydrogen ion transport</keyword>
<evidence type="ECO:0000256" key="10">
    <source>
        <dbReference type="ARBA" id="ARBA00023310"/>
    </source>
</evidence>
<dbReference type="EMBL" id="KP091889">
    <property type="protein sequence ID" value="AJY78509.1"/>
    <property type="molecule type" value="Genomic_DNA"/>
</dbReference>
<evidence type="ECO:0000256" key="6">
    <source>
        <dbReference type="ARBA" id="ARBA00022781"/>
    </source>
</evidence>
<dbReference type="PANTHER" id="PTHR11410:SF0">
    <property type="entry name" value="ATP SYNTHASE SUBUNIT A"/>
    <property type="match status" value="1"/>
</dbReference>
<dbReference type="CDD" id="cd00310">
    <property type="entry name" value="ATP-synt_Fo_a_6"/>
    <property type="match status" value="1"/>
</dbReference>
<evidence type="ECO:0000256" key="4">
    <source>
        <dbReference type="ARBA" id="ARBA00022547"/>
    </source>
</evidence>
<dbReference type="SUPFAM" id="SSF81336">
    <property type="entry name" value="F1F0 ATP synthase subunit A"/>
    <property type="match status" value="1"/>
</dbReference>
<dbReference type="PANTHER" id="PTHR11410">
    <property type="entry name" value="ATP SYNTHASE SUBUNIT A"/>
    <property type="match status" value="1"/>
</dbReference>
<evidence type="ECO:0000256" key="11">
    <source>
        <dbReference type="RuleBase" id="RU004450"/>
    </source>
</evidence>
<dbReference type="GO" id="GO:0045259">
    <property type="term" value="C:proton-transporting ATP synthase complex"/>
    <property type="evidence" value="ECO:0007669"/>
    <property type="project" value="UniProtKB-KW"/>
</dbReference>